<keyword evidence="2" id="KW-0813">Transport</keyword>
<dbReference type="GO" id="GO:0015658">
    <property type="term" value="F:branched-chain amino acid transmembrane transporter activity"/>
    <property type="evidence" value="ECO:0007669"/>
    <property type="project" value="TreeGrafter"/>
</dbReference>
<evidence type="ECO:0000256" key="3">
    <source>
        <dbReference type="ARBA" id="ARBA00022741"/>
    </source>
</evidence>
<evidence type="ECO:0000256" key="5">
    <source>
        <dbReference type="ARBA" id="ARBA00022970"/>
    </source>
</evidence>
<dbReference type="SUPFAM" id="SSF52540">
    <property type="entry name" value="P-loop containing nucleoside triphosphate hydrolases"/>
    <property type="match status" value="1"/>
</dbReference>
<evidence type="ECO:0000313" key="7">
    <source>
        <dbReference type="EMBL" id="OHV25682.1"/>
    </source>
</evidence>
<dbReference type="Proteomes" id="UP000179769">
    <property type="component" value="Unassembled WGS sequence"/>
</dbReference>
<dbReference type="RefSeq" id="WP_071065244.1">
    <property type="nucleotide sequence ID" value="NZ_MAXA01000229.1"/>
</dbReference>
<keyword evidence="8" id="KW-1185">Reference proteome</keyword>
<dbReference type="InterPro" id="IPR003439">
    <property type="entry name" value="ABC_transporter-like_ATP-bd"/>
</dbReference>
<evidence type="ECO:0000256" key="2">
    <source>
        <dbReference type="ARBA" id="ARBA00022448"/>
    </source>
</evidence>
<gene>
    <name evidence="7" type="ORF">BBK14_21875</name>
</gene>
<evidence type="ECO:0000256" key="1">
    <source>
        <dbReference type="ARBA" id="ARBA00005417"/>
    </source>
</evidence>
<keyword evidence="4 7" id="KW-0067">ATP-binding</keyword>
<dbReference type="InterPro" id="IPR027417">
    <property type="entry name" value="P-loop_NTPase"/>
</dbReference>
<dbReference type="Pfam" id="PF00005">
    <property type="entry name" value="ABC_tran"/>
    <property type="match status" value="1"/>
</dbReference>
<proteinExistence type="inferred from homology"/>
<dbReference type="OrthoDB" id="9776369at2"/>
<dbReference type="PROSITE" id="PS00211">
    <property type="entry name" value="ABC_TRANSPORTER_1"/>
    <property type="match status" value="1"/>
</dbReference>
<dbReference type="GO" id="GO:0005524">
    <property type="term" value="F:ATP binding"/>
    <property type="evidence" value="ECO:0007669"/>
    <property type="project" value="UniProtKB-KW"/>
</dbReference>
<dbReference type="SMART" id="SM00382">
    <property type="entry name" value="AAA"/>
    <property type="match status" value="1"/>
</dbReference>
<keyword evidence="5" id="KW-0029">Amino-acid transport</keyword>
<protein>
    <submittedName>
        <fullName evidence="7">ABC transporter ATP-binding protein</fullName>
    </submittedName>
</protein>
<dbReference type="GO" id="GO:0015807">
    <property type="term" value="P:L-amino acid transport"/>
    <property type="evidence" value="ECO:0007669"/>
    <property type="project" value="TreeGrafter"/>
</dbReference>
<feature type="domain" description="ABC transporter" evidence="6">
    <location>
        <begin position="6"/>
        <end position="233"/>
    </location>
</feature>
<accession>A0A1S1PXW8</accession>
<dbReference type="InterPro" id="IPR052156">
    <property type="entry name" value="BCAA_Transport_ATP-bd_LivF"/>
</dbReference>
<dbReference type="AlphaFoldDB" id="A0A1S1PXW8"/>
<dbReference type="PROSITE" id="PS50893">
    <property type="entry name" value="ABC_TRANSPORTER_2"/>
    <property type="match status" value="1"/>
</dbReference>
<dbReference type="PANTHER" id="PTHR43820:SF5">
    <property type="entry name" value="HIGH-AFFINITY BRANCHED-CHAIN AMINO ACID TRANSPORT ATP-BINDING PROTEIN"/>
    <property type="match status" value="1"/>
</dbReference>
<comment type="similarity">
    <text evidence="1">Belongs to the ABC transporter superfamily.</text>
</comment>
<evidence type="ECO:0000259" key="6">
    <source>
        <dbReference type="PROSITE" id="PS50893"/>
    </source>
</evidence>
<dbReference type="GO" id="GO:0016887">
    <property type="term" value="F:ATP hydrolysis activity"/>
    <property type="evidence" value="ECO:0007669"/>
    <property type="project" value="InterPro"/>
</dbReference>
<dbReference type="PANTHER" id="PTHR43820">
    <property type="entry name" value="HIGH-AFFINITY BRANCHED-CHAIN AMINO ACID TRANSPORT ATP-BINDING PROTEIN LIVF"/>
    <property type="match status" value="1"/>
</dbReference>
<dbReference type="InterPro" id="IPR003593">
    <property type="entry name" value="AAA+_ATPase"/>
</dbReference>
<organism evidence="7 8">
    <name type="scientific">Parafrankia soli</name>
    <dbReference type="NCBI Taxonomy" id="2599596"/>
    <lineage>
        <taxon>Bacteria</taxon>
        <taxon>Bacillati</taxon>
        <taxon>Actinomycetota</taxon>
        <taxon>Actinomycetes</taxon>
        <taxon>Frankiales</taxon>
        <taxon>Frankiaceae</taxon>
        <taxon>Parafrankia</taxon>
    </lineage>
</organism>
<reference evidence="8" key="1">
    <citation type="submission" date="2016-07" db="EMBL/GenBank/DDBJ databases">
        <title>Frankia sp. NRRL B-16219 Genome sequencing.</title>
        <authorList>
            <person name="Ghodhbane-Gtari F."/>
            <person name="Swanson E."/>
            <person name="Gueddou A."/>
            <person name="Louati M."/>
            <person name="Nouioui I."/>
            <person name="Hezbri K."/>
            <person name="Abebe-Akele F."/>
            <person name="Simpson S."/>
            <person name="Morris K."/>
            <person name="Thomas K."/>
            <person name="Gtari M."/>
            <person name="Tisa L.S."/>
        </authorList>
    </citation>
    <scope>NUCLEOTIDE SEQUENCE [LARGE SCALE GENOMIC DNA]</scope>
    <source>
        <strain evidence="8">NRRL B-16219</strain>
    </source>
</reference>
<sequence length="250" mass="26608">MTTSRLRIEALTVGYNHGAVVRGLDITVDPGEVVALLGANGAGKTTTLRTISGLLSARSGSITLDGKDLARLSASGRARAGIAHVPEGRGNFFGLSVAEHLRLRARGERPNVDLVYQYFPRLAGFANRPAGLLSGGEQQMLAIGRALARRPKLLLVDELSLGLAPLVVAELLPVIRQYADESGCGVVLVEQHVQLALATADRAYVLSHGEIVLHDRGERLRHDRDLLMSSYFGEGHRATADGPARPADAS</sequence>
<dbReference type="EMBL" id="MAXA01000229">
    <property type="protein sequence ID" value="OHV25682.1"/>
    <property type="molecule type" value="Genomic_DNA"/>
</dbReference>
<dbReference type="Gene3D" id="3.40.50.300">
    <property type="entry name" value="P-loop containing nucleotide triphosphate hydrolases"/>
    <property type="match status" value="1"/>
</dbReference>
<keyword evidence="3" id="KW-0547">Nucleotide-binding</keyword>
<dbReference type="InterPro" id="IPR017871">
    <property type="entry name" value="ABC_transporter-like_CS"/>
</dbReference>
<dbReference type="CDD" id="cd03224">
    <property type="entry name" value="ABC_TM1139_LivF_branched"/>
    <property type="match status" value="1"/>
</dbReference>
<name>A0A1S1PXW8_9ACTN</name>
<comment type="caution">
    <text evidence="7">The sequence shown here is derived from an EMBL/GenBank/DDBJ whole genome shotgun (WGS) entry which is preliminary data.</text>
</comment>
<evidence type="ECO:0000256" key="4">
    <source>
        <dbReference type="ARBA" id="ARBA00022840"/>
    </source>
</evidence>
<evidence type="ECO:0000313" key="8">
    <source>
        <dbReference type="Proteomes" id="UP000179769"/>
    </source>
</evidence>